<feature type="compositionally biased region" description="Acidic residues" evidence="5">
    <location>
        <begin position="173"/>
        <end position="185"/>
    </location>
</feature>
<evidence type="ECO:0000256" key="2">
    <source>
        <dbReference type="ARBA" id="ARBA00009087"/>
    </source>
</evidence>
<feature type="region of interest" description="Disordered" evidence="5">
    <location>
        <begin position="721"/>
        <end position="769"/>
    </location>
</feature>
<dbReference type="Proteomes" id="UP000515158">
    <property type="component" value="Unplaced"/>
</dbReference>
<keyword evidence="8" id="KW-1185">Reference proteome</keyword>
<name>A0A6P8YQN4_THRPL</name>
<reference evidence="9" key="1">
    <citation type="submission" date="2025-08" db="UniProtKB">
        <authorList>
            <consortium name="RefSeq"/>
        </authorList>
    </citation>
    <scope>IDENTIFICATION</scope>
    <source>
        <tissue evidence="9">Total insect</tissue>
    </source>
</reference>
<evidence type="ECO:0000256" key="3">
    <source>
        <dbReference type="ARBA" id="ARBA00023054"/>
    </source>
</evidence>
<feature type="compositionally biased region" description="Basic and acidic residues" evidence="5">
    <location>
        <begin position="532"/>
        <end position="550"/>
    </location>
</feature>
<dbReference type="GO" id="GO:0003723">
    <property type="term" value="F:RNA binding"/>
    <property type="evidence" value="ECO:0007669"/>
    <property type="project" value="TreeGrafter"/>
</dbReference>
<dbReference type="Pfam" id="PF08159">
    <property type="entry name" value="NUC153"/>
    <property type="match status" value="1"/>
</dbReference>
<feature type="compositionally biased region" description="Acidic residues" evidence="5">
    <location>
        <begin position="478"/>
        <end position="489"/>
    </location>
</feature>
<dbReference type="FunCoup" id="A0A6P8YQN4">
    <property type="interactions" value="1825"/>
</dbReference>
<feature type="domain" description="NUC153" evidence="6">
    <location>
        <begin position="688"/>
        <end position="716"/>
    </location>
</feature>
<dbReference type="PANTHER" id="PTHR12202">
    <property type="entry name" value="ESF1 HOMOLOG"/>
    <property type="match status" value="1"/>
</dbReference>
<feature type="domain" description="ESF1 RRM" evidence="7">
    <location>
        <begin position="205"/>
        <end position="380"/>
    </location>
</feature>
<comment type="subcellular location">
    <subcellularLocation>
        <location evidence="1">Nucleus</location>
        <location evidence="1">Nucleolus</location>
    </subcellularLocation>
</comment>
<dbReference type="GeneID" id="117644349"/>
<proteinExistence type="inferred from homology"/>
<feature type="region of interest" description="Disordered" evidence="5">
    <location>
        <begin position="46"/>
        <end position="140"/>
    </location>
</feature>
<feature type="compositionally biased region" description="Basic and acidic residues" evidence="5">
    <location>
        <begin position="672"/>
        <end position="681"/>
    </location>
</feature>
<comment type="similarity">
    <text evidence="2">Belongs to the ESF1 family.</text>
</comment>
<feature type="region of interest" description="Disordered" evidence="5">
    <location>
        <begin position="258"/>
        <end position="316"/>
    </location>
</feature>
<dbReference type="InterPro" id="IPR056750">
    <property type="entry name" value="RRM_ESF1"/>
</dbReference>
<feature type="compositionally biased region" description="Basic residues" evidence="5">
    <location>
        <begin position="551"/>
        <end position="563"/>
    </location>
</feature>
<protein>
    <submittedName>
        <fullName evidence="9">ESF1 homolog</fullName>
    </submittedName>
</protein>
<evidence type="ECO:0000259" key="7">
    <source>
        <dbReference type="Pfam" id="PF25121"/>
    </source>
</evidence>
<feature type="compositionally biased region" description="Low complexity" evidence="5">
    <location>
        <begin position="115"/>
        <end position="125"/>
    </location>
</feature>
<feature type="region of interest" description="Disordered" evidence="5">
    <location>
        <begin position="164"/>
        <end position="194"/>
    </location>
</feature>
<dbReference type="InterPro" id="IPR039754">
    <property type="entry name" value="Esf1"/>
</dbReference>
<dbReference type="PANTHER" id="PTHR12202:SF0">
    <property type="entry name" value="ESF1 HOMOLOG"/>
    <property type="match status" value="1"/>
</dbReference>
<sequence>MGDMAKDGRFSHIASDPRFKTIPRSQRQVKIDKRFQGMFKDERFKMNYTVDKRGKPISRTSNEDLERYYALSSSESEEEEDNDKDSDDKDHPSILPQLKKLASTSKKSEELETGSSDVESASGSEAESEPDASEDDRKLEDATENLSDKIKSKLHDMSVDYARGEGAILSDSSSDEESSDEDQDATVEHGWGELDRDAERADDITHRLAVCNMDWDRIRAVDLMVLLNSFTPPGGLIRSVTIYPSDFGLKRMKLDEEEGPTELIENSSRKKNKDGFNLSQDDEPKDDGASDDDDDDGSSEETRPEDENEEGSSYHMEKLRQYQLNRLKYFYAIVECDSPNTANHIYTECDGMEYESSATRLDLRFVPDDTTFEHAAKESCSGMPDAGKYRPRYFTTTALHQAKVDLTWDETDPSRTEITERVMSGDNVDDIDLRTYLASSSGEEEEVSEKVNSKKKKKKNEKLNSNGTKLVGEKSDNDQTDSENEDNDDPIAKYRALLSGIEEEENEKNNKGVHMEISWGLGLKQKTDEAIKKKMLKSEERTPFQEMMDKRKQKRLEKKKLKEQKKAQISEQSANENEDGTYSDDDIPSDIDMNDPYFAEEFKDQKKQSKKKKGKLREDAGETEEDLKNKAELELLLLDKEDRKHFNFKKIQEEESGNLSKRKMKARRKKGKDLEKESQDDFKVNVDDDRFSALYSSHHYNIDPTHPNFRKGQGMEALISAKQKRLVESSQESFSDSNQKPPPPKKAKRDAELSRLVKSVKNKAQNLAK</sequence>
<feature type="compositionally biased region" description="Basic and acidic residues" evidence="5">
    <location>
        <begin position="616"/>
        <end position="632"/>
    </location>
</feature>
<evidence type="ECO:0000313" key="9">
    <source>
        <dbReference type="RefSeq" id="XP_034239620.1"/>
    </source>
</evidence>
<dbReference type="InterPro" id="IPR012580">
    <property type="entry name" value="NUC153"/>
</dbReference>
<dbReference type="OrthoDB" id="431825at2759"/>
<feature type="region of interest" description="Disordered" evidence="5">
    <location>
        <begin position="649"/>
        <end position="681"/>
    </location>
</feature>
<dbReference type="KEGG" id="tpal:117644349"/>
<organism evidence="9">
    <name type="scientific">Thrips palmi</name>
    <name type="common">Melon thrips</name>
    <dbReference type="NCBI Taxonomy" id="161013"/>
    <lineage>
        <taxon>Eukaryota</taxon>
        <taxon>Metazoa</taxon>
        <taxon>Ecdysozoa</taxon>
        <taxon>Arthropoda</taxon>
        <taxon>Hexapoda</taxon>
        <taxon>Insecta</taxon>
        <taxon>Pterygota</taxon>
        <taxon>Neoptera</taxon>
        <taxon>Paraneoptera</taxon>
        <taxon>Thysanoptera</taxon>
        <taxon>Terebrantia</taxon>
        <taxon>Thripoidea</taxon>
        <taxon>Thripidae</taxon>
        <taxon>Thrips</taxon>
    </lineage>
</organism>
<dbReference type="AlphaFoldDB" id="A0A6P8YQN4"/>
<feature type="compositionally biased region" description="Acidic residues" evidence="5">
    <location>
        <begin position="75"/>
        <end position="85"/>
    </location>
</feature>
<feature type="compositionally biased region" description="Basic and acidic residues" evidence="5">
    <location>
        <begin position="1"/>
        <end position="19"/>
    </location>
</feature>
<feature type="region of interest" description="Disordered" evidence="5">
    <location>
        <begin position="1"/>
        <end position="34"/>
    </location>
</feature>
<accession>A0A6P8YQN4</accession>
<evidence type="ECO:0000256" key="1">
    <source>
        <dbReference type="ARBA" id="ARBA00004604"/>
    </source>
</evidence>
<dbReference type="RefSeq" id="XP_034239620.1">
    <property type="nucleotide sequence ID" value="XM_034383729.1"/>
</dbReference>
<dbReference type="GO" id="GO:0005730">
    <property type="term" value="C:nucleolus"/>
    <property type="evidence" value="ECO:0007669"/>
    <property type="project" value="UniProtKB-SubCell"/>
</dbReference>
<feature type="compositionally biased region" description="Acidic residues" evidence="5">
    <location>
        <begin position="280"/>
        <end position="310"/>
    </location>
</feature>
<feature type="compositionally biased region" description="Polar residues" evidence="5">
    <location>
        <begin position="728"/>
        <end position="739"/>
    </location>
</feature>
<feature type="region of interest" description="Disordered" evidence="5">
    <location>
        <begin position="437"/>
        <end position="511"/>
    </location>
</feature>
<keyword evidence="3" id="KW-0175">Coiled coil</keyword>
<dbReference type="GO" id="GO:0006364">
    <property type="term" value="P:rRNA processing"/>
    <property type="evidence" value="ECO:0007669"/>
    <property type="project" value="InterPro"/>
</dbReference>
<evidence type="ECO:0000256" key="4">
    <source>
        <dbReference type="ARBA" id="ARBA00023242"/>
    </source>
</evidence>
<keyword evidence="4" id="KW-0539">Nucleus</keyword>
<feature type="compositionally biased region" description="Acidic residues" evidence="5">
    <location>
        <begin position="576"/>
        <end position="593"/>
    </location>
</feature>
<dbReference type="Pfam" id="PF25121">
    <property type="entry name" value="RRM_ESF1"/>
    <property type="match status" value="1"/>
</dbReference>
<gene>
    <name evidence="9" type="primary">LOC117644349</name>
</gene>
<feature type="compositionally biased region" description="Basic residues" evidence="5">
    <location>
        <begin position="660"/>
        <end position="671"/>
    </location>
</feature>
<evidence type="ECO:0000256" key="5">
    <source>
        <dbReference type="SAM" id="MobiDB-lite"/>
    </source>
</evidence>
<evidence type="ECO:0000313" key="8">
    <source>
        <dbReference type="Proteomes" id="UP000515158"/>
    </source>
</evidence>
<evidence type="ECO:0000259" key="6">
    <source>
        <dbReference type="Pfam" id="PF08159"/>
    </source>
</evidence>
<dbReference type="InParanoid" id="A0A6P8YQN4"/>
<feature type="region of interest" description="Disordered" evidence="5">
    <location>
        <begin position="532"/>
        <end position="632"/>
    </location>
</feature>